<dbReference type="PROSITE" id="PS51900">
    <property type="entry name" value="CB"/>
    <property type="match status" value="1"/>
</dbReference>
<feature type="domain" description="Tyr recombinase" evidence="7">
    <location>
        <begin position="172"/>
        <end position="387"/>
    </location>
</feature>
<dbReference type="InterPro" id="IPR004107">
    <property type="entry name" value="Integrase_SAM-like_N"/>
</dbReference>
<dbReference type="GO" id="GO:0003677">
    <property type="term" value="F:DNA binding"/>
    <property type="evidence" value="ECO:0007669"/>
    <property type="project" value="UniProtKB-UniRule"/>
</dbReference>
<reference evidence="9 10" key="1">
    <citation type="journal article" date="2017" name="Front. Microbiol.">
        <title>New Insights into the Diversity of the Genus Faecalibacterium.</title>
        <authorList>
            <person name="Benevides L."/>
            <person name="Burman S."/>
            <person name="Martin R."/>
            <person name="Robert V."/>
            <person name="Thomas M."/>
            <person name="Miquel S."/>
            <person name="Chain F."/>
            <person name="Sokol H."/>
            <person name="Bermudez-Humaran L.G."/>
            <person name="Morrison M."/>
            <person name="Langella P."/>
            <person name="Azevedo V.A."/>
            <person name="Chatel J.M."/>
            <person name="Soares S."/>
        </authorList>
    </citation>
    <scope>NUCLEOTIDE SEQUENCE [LARGE SCALE GENOMIC DNA]</scope>
    <source>
        <strain evidence="10">CNCM I-4540</strain>
    </source>
</reference>
<keyword evidence="3" id="KW-0229">DNA integration</keyword>
<keyword evidence="4 6" id="KW-0238">DNA-binding</keyword>
<dbReference type="InterPro" id="IPR013762">
    <property type="entry name" value="Integrase-like_cat_sf"/>
</dbReference>
<dbReference type="Pfam" id="PF00589">
    <property type="entry name" value="Phage_integrase"/>
    <property type="match status" value="1"/>
</dbReference>
<organism evidence="9 10">
    <name type="scientific">Faecalibacterium langellae</name>
    <dbReference type="NCBI Taxonomy" id="3435293"/>
    <lineage>
        <taxon>Bacteria</taxon>
        <taxon>Bacillati</taxon>
        <taxon>Bacillota</taxon>
        <taxon>Clostridia</taxon>
        <taxon>Eubacteriales</taxon>
        <taxon>Oscillospiraceae</taxon>
        <taxon>Faecalibacterium</taxon>
    </lineage>
</organism>
<name>A0A2A6ZC69_9FIRM</name>
<dbReference type="Gene3D" id="1.10.150.130">
    <property type="match status" value="1"/>
</dbReference>
<proteinExistence type="inferred from homology"/>
<dbReference type="PANTHER" id="PTHR30349">
    <property type="entry name" value="PHAGE INTEGRASE-RELATED"/>
    <property type="match status" value="1"/>
</dbReference>
<evidence type="ECO:0000256" key="5">
    <source>
        <dbReference type="ARBA" id="ARBA00023172"/>
    </source>
</evidence>
<dbReference type="CDD" id="cd01189">
    <property type="entry name" value="INT_ICEBs1_C_like"/>
    <property type="match status" value="1"/>
</dbReference>
<evidence type="ECO:0000256" key="4">
    <source>
        <dbReference type="ARBA" id="ARBA00023125"/>
    </source>
</evidence>
<sequence>MGKDLKGKELGKGLGQRKDGLYYARCRNYRGEREERCFKTLPEAKNWRQEQLYLRLHPEGRTVASPNMTVDAWFNQWVKDVVGNRAPNTVRNYRERYEHNIQPFISSMLLRDVKQIDCQRILNAMEDDYAGSTIRQTYMTMGTFFKSARENDLIAKHPMDGVRYTKPVRAPDDIHFLTVAEQKQFLDAAKHSHNYAQYALILETGLRTGEMIGLTWDAIDWEKHTLTVNKTLEYRHKQGVWRAGPPKTESSYRTIPLTDTAYDILREIYDTREYRKESKDLSTVLTFMDRKTGQKRKLVMCDLVFINWRTGMPAKNSSYDTHLYKLCDDAGIKRFCMHALRHTYATRAIESGMQPKVLQKLLGHASITTTMNRYVHVTDDSMKEGVAQFAKAQEAQKG</sequence>
<dbReference type="EMBL" id="NMTQ01000021">
    <property type="protein sequence ID" value="PDX58963.1"/>
    <property type="molecule type" value="Genomic_DNA"/>
</dbReference>
<evidence type="ECO:0000256" key="6">
    <source>
        <dbReference type="PROSITE-ProRule" id="PRU01248"/>
    </source>
</evidence>
<dbReference type="Proteomes" id="UP000220752">
    <property type="component" value="Unassembled WGS sequence"/>
</dbReference>
<accession>A0A2A6ZC69</accession>
<evidence type="ECO:0000259" key="7">
    <source>
        <dbReference type="PROSITE" id="PS51898"/>
    </source>
</evidence>
<dbReference type="SUPFAM" id="SSF56349">
    <property type="entry name" value="DNA breaking-rejoining enzymes"/>
    <property type="match status" value="1"/>
</dbReference>
<feature type="domain" description="Core-binding (CB)" evidence="8">
    <location>
        <begin position="68"/>
        <end position="149"/>
    </location>
</feature>
<dbReference type="GO" id="GO:0015074">
    <property type="term" value="P:DNA integration"/>
    <property type="evidence" value="ECO:0007669"/>
    <property type="project" value="UniProtKB-KW"/>
</dbReference>
<dbReference type="InterPro" id="IPR010998">
    <property type="entry name" value="Integrase_recombinase_N"/>
</dbReference>
<dbReference type="PANTHER" id="PTHR30349:SF64">
    <property type="entry name" value="PROPHAGE INTEGRASE INTD-RELATED"/>
    <property type="match status" value="1"/>
</dbReference>
<dbReference type="InterPro" id="IPR011010">
    <property type="entry name" value="DNA_brk_join_enz"/>
</dbReference>
<dbReference type="Pfam" id="PF14659">
    <property type="entry name" value="Phage_int_SAM_3"/>
    <property type="match status" value="1"/>
</dbReference>
<evidence type="ECO:0000256" key="1">
    <source>
        <dbReference type="ARBA" id="ARBA00003283"/>
    </source>
</evidence>
<comment type="similarity">
    <text evidence="2">Belongs to the 'phage' integrase family.</text>
</comment>
<dbReference type="AlphaFoldDB" id="A0A2A6ZC69"/>
<evidence type="ECO:0000256" key="2">
    <source>
        <dbReference type="ARBA" id="ARBA00008857"/>
    </source>
</evidence>
<evidence type="ECO:0000256" key="3">
    <source>
        <dbReference type="ARBA" id="ARBA00022908"/>
    </source>
</evidence>
<keyword evidence="10" id="KW-1185">Reference proteome</keyword>
<dbReference type="InterPro" id="IPR050090">
    <property type="entry name" value="Tyrosine_recombinase_XerCD"/>
</dbReference>
<evidence type="ECO:0000259" key="8">
    <source>
        <dbReference type="PROSITE" id="PS51900"/>
    </source>
</evidence>
<comment type="caution">
    <text evidence="9">The sequence shown here is derived from an EMBL/GenBank/DDBJ whole genome shotgun (WGS) entry which is preliminary data.</text>
</comment>
<dbReference type="InterPro" id="IPR002104">
    <property type="entry name" value="Integrase_catalytic"/>
</dbReference>
<evidence type="ECO:0000313" key="9">
    <source>
        <dbReference type="EMBL" id="PDX58963.1"/>
    </source>
</evidence>
<gene>
    <name evidence="9" type="ORF">CGS46_05590</name>
</gene>
<protein>
    <submittedName>
        <fullName evidence="9">Site-specific integrase</fullName>
    </submittedName>
</protein>
<dbReference type="GO" id="GO:0006310">
    <property type="term" value="P:DNA recombination"/>
    <property type="evidence" value="ECO:0007669"/>
    <property type="project" value="UniProtKB-KW"/>
</dbReference>
<keyword evidence="5" id="KW-0233">DNA recombination</keyword>
<dbReference type="InterPro" id="IPR044068">
    <property type="entry name" value="CB"/>
</dbReference>
<comment type="function">
    <text evidence="1">Site-specific tyrosine recombinase, which acts by catalyzing the cutting and rejoining of the recombining DNA molecules.</text>
</comment>
<dbReference type="Gene3D" id="1.10.443.10">
    <property type="entry name" value="Intergrase catalytic core"/>
    <property type="match status" value="1"/>
</dbReference>
<evidence type="ECO:0000313" key="10">
    <source>
        <dbReference type="Proteomes" id="UP000220752"/>
    </source>
</evidence>
<dbReference type="PROSITE" id="PS51898">
    <property type="entry name" value="TYR_RECOMBINASE"/>
    <property type="match status" value="1"/>
</dbReference>